<dbReference type="GO" id="GO:0042256">
    <property type="term" value="P:cytosolic ribosome assembly"/>
    <property type="evidence" value="ECO:0007669"/>
    <property type="project" value="TreeGrafter"/>
</dbReference>
<evidence type="ECO:0000313" key="3">
    <source>
        <dbReference type="Proteomes" id="UP000800235"/>
    </source>
</evidence>
<organism evidence="2 3">
    <name type="scientific">Tothia fuscella</name>
    <dbReference type="NCBI Taxonomy" id="1048955"/>
    <lineage>
        <taxon>Eukaryota</taxon>
        <taxon>Fungi</taxon>
        <taxon>Dikarya</taxon>
        <taxon>Ascomycota</taxon>
        <taxon>Pezizomycotina</taxon>
        <taxon>Dothideomycetes</taxon>
        <taxon>Pleosporomycetidae</taxon>
        <taxon>Venturiales</taxon>
        <taxon>Cylindrosympodiaceae</taxon>
        <taxon>Tothia</taxon>
    </lineage>
</organism>
<sequence>MFSRLARSAPRTLNHQLSSKSQRFVSRSPAAFSLRSQPIVARYGVSFSTTSSRKQGNEELVAKLESEYNIERDIKNENEYNLTIKEYIDNSPFEIHDTPGEEEVVLTRKYNDENIRVTFSIADLANSDANQDSIEEDRAMFNDEDSDDINAQSGGANTKGSQVTGRTSGGNFKQAPEDSVSPADRPELDDEDGESSQGPAYPARVNVKVTRENQNGAMLIEAVAQDGEIIIDNVYYFADAAHADPETSQEDWKRRAVYAGPPFGNLDEDLQILLERYLEERGVNVKLAQFVPDYIDHKEQKEYLRWLSNLKQFFE</sequence>
<dbReference type="Gene3D" id="3.10.280.10">
    <property type="entry name" value="Mitochondrial glycoprotein"/>
    <property type="match status" value="1"/>
</dbReference>
<reference evidence="2" key="1">
    <citation type="journal article" date="2020" name="Stud. Mycol.">
        <title>101 Dothideomycetes genomes: a test case for predicting lifestyles and emergence of pathogens.</title>
        <authorList>
            <person name="Haridas S."/>
            <person name="Albert R."/>
            <person name="Binder M."/>
            <person name="Bloem J."/>
            <person name="Labutti K."/>
            <person name="Salamov A."/>
            <person name="Andreopoulos B."/>
            <person name="Baker S."/>
            <person name="Barry K."/>
            <person name="Bills G."/>
            <person name="Bluhm B."/>
            <person name="Cannon C."/>
            <person name="Castanera R."/>
            <person name="Culley D."/>
            <person name="Daum C."/>
            <person name="Ezra D."/>
            <person name="Gonzalez J."/>
            <person name="Henrissat B."/>
            <person name="Kuo A."/>
            <person name="Liang C."/>
            <person name="Lipzen A."/>
            <person name="Lutzoni F."/>
            <person name="Magnuson J."/>
            <person name="Mondo S."/>
            <person name="Nolan M."/>
            <person name="Ohm R."/>
            <person name="Pangilinan J."/>
            <person name="Park H.-J."/>
            <person name="Ramirez L."/>
            <person name="Alfaro M."/>
            <person name="Sun H."/>
            <person name="Tritt A."/>
            <person name="Yoshinaga Y."/>
            <person name="Zwiers L.-H."/>
            <person name="Turgeon B."/>
            <person name="Goodwin S."/>
            <person name="Spatafora J."/>
            <person name="Crous P."/>
            <person name="Grigoriev I."/>
        </authorList>
    </citation>
    <scope>NUCLEOTIDE SEQUENCE</scope>
    <source>
        <strain evidence="2">CBS 130266</strain>
    </source>
</reference>
<dbReference type="OrthoDB" id="278212at2759"/>
<proteinExistence type="predicted"/>
<feature type="compositionally biased region" description="Polar residues" evidence="1">
    <location>
        <begin position="149"/>
        <end position="171"/>
    </location>
</feature>
<dbReference type="GO" id="GO:0005759">
    <property type="term" value="C:mitochondrial matrix"/>
    <property type="evidence" value="ECO:0007669"/>
    <property type="project" value="InterPro"/>
</dbReference>
<gene>
    <name evidence="2" type="ORF">EJ08DRAFT_668697</name>
</gene>
<dbReference type="PANTHER" id="PTHR10826">
    <property type="entry name" value="COMPLEMENT COMPONENT 1"/>
    <property type="match status" value="1"/>
</dbReference>
<protein>
    <submittedName>
        <fullName evidence="2">Mitochondrial glyco protein</fullName>
    </submittedName>
</protein>
<dbReference type="SUPFAM" id="SSF54529">
    <property type="entry name" value="Mitochondrial glycoprotein MAM33-like"/>
    <property type="match status" value="1"/>
</dbReference>
<keyword evidence="3" id="KW-1185">Reference proteome</keyword>
<feature type="region of interest" description="Disordered" evidence="1">
    <location>
        <begin position="144"/>
        <end position="206"/>
    </location>
</feature>
<dbReference type="AlphaFoldDB" id="A0A9P4NZ31"/>
<dbReference type="Proteomes" id="UP000800235">
    <property type="component" value="Unassembled WGS sequence"/>
</dbReference>
<dbReference type="PANTHER" id="PTHR10826:SF1">
    <property type="entry name" value="COMPLEMENT COMPONENT 1 Q SUBCOMPONENT-BINDING PROTEIN, MITOCHONDRIAL"/>
    <property type="match status" value="1"/>
</dbReference>
<dbReference type="InterPro" id="IPR036561">
    <property type="entry name" value="MAM33_sf"/>
</dbReference>
<evidence type="ECO:0000256" key="1">
    <source>
        <dbReference type="SAM" id="MobiDB-lite"/>
    </source>
</evidence>
<dbReference type="InterPro" id="IPR003428">
    <property type="entry name" value="MAM33"/>
</dbReference>
<evidence type="ECO:0000313" key="2">
    <source>
        <dbReference type="EMBL" id="KAF2433721.1"/>
    </source>
</evidence>
<dbReference type="EMBL" id="MU007019">
    <property type="protein sequence ID" value="KAF2433721.1"/>
    <property type="molecule type" value="Genomic_DNA"/>
</dbReference>
<accession>A0A9P4NZ31</accession>
<name>A0A9P4NZ31_9PEZI</name>
<dbReference type="Pfam" id="PF02330">
    <property type="entry name" value="MAM33"/>
    <property type="match status" value="1"/>
</dbReference>
<comment type="caution">
    <text evidence="2">The sequence shown here is derived from an EMBL/GenBank/DDBJ whole genome shotgun (WGS) entry which is preliminary data.</text>
</comment>